<dbReference type="InterPro" id="IPR030868">
    <property type="entry name" value="MqnA"/>
</dbReference>
<comment type="similarity">
    <text evidence="4">Belongs to the MqnA/MqnD family. MqnA subfamily.</text>
</comment>
<evidence type="ECO:0000256" key="4">
    <source>
        <dbReference type="HAMAP-Rule" id="MF_00995"/>
    </source>
</evidence>
<accession>A0ABT0XEN8</accession>
<dbReference type="PANTHER" id="PTHR37690">
    <property type="entry name" value="CHORISMATE DEHYDRATASE"/>
    <property type="match status" value="1"/>
</dbReference>
<dbReference type="EMBL" id="JAMQJY010000001">
    <property type="protein sequence ID" value="MCM2674334.1"/>
    <property type="molecule type" value="Genomic_DNA"/>
</dbReference>
<evidence type="ECO:0000256" key="1">
    <source>
        <dbReference type="ARBA" id="ARBA00004863"/>
    </source>
</evidence>
<dbReference type="SUPFAM" id="SSF53850">
    <property type="entry name" value="Periplasmic binding protein-like II"/>
    <property type="match status" value="1"/>
</dbReference>
<keyword evidence="2 4" id="KW-0474">Menaquinone biosynthesis</keyword>
<protein>
    <recommendedName>
        <fullName evidence="4">Chorismate dehydratase</fullName>
        <ecNumber evidence="4">4.2.1.151</ecNumber>
    </recommendedName>
    <alternativeName>
        <fullName evidence="4">Menaquinone biosynthetic enzyme MqnA</fullName>
    </alternativeName>
</protein>
<dbReference type="RefSeq" id="WP_251603816.1">
    <property type="nucleotide sequence ID" value="NZ_JAMQJY010000001.1"/>
</dbReference>
<comment type="caution">
    <text evidence="5">The sequence shown here is derived from an EMBL/GenBank/DDBJ whole genome shotgun (WGS) entry which is preliminary data.</text>
</comment>
<organism evidence="5 6">
    <name type="scientific">Alkalicoccobacillus plakortidis</name>
    <dbReference type="NCBI Taxonomy" id="444060"/>
    <lineage>
        <taxon>Bacteria</taxon>
        <taxon>Bacillati</taxon>
        <taxon>Bacillota</taxon>
        <taxon>Bacilli</taxon>
        <taxon>Bacillales</taxon>
        <taxon>Bacillaceae</taxon>
        <taxon>Alkalicoccobacillus</taxon>
    </lineage>
</organism>
<dbReference type="InterPro" id="IPR003773">
    <property type="entry name" value="Menaquinone_biosynth"/>
</dbReference>
<comment type="pathway">
    <text evidence="1 4">Quinol/quinone metabolism; menaquinone biosynthesis.</text>
</comment>
<dbReference type="Gene3D" id="3.40.190.10">
    <property type="entry name" value="Periplasmic binding protein-like II"/>
    <property type="match status" value="2"/>
</dbReference>
<evidence type="ECO:0000256" key="3">
    <source>
        <dbReference type="ARBA" id="ARBA00023239"/>
    </source>
</evidence>
<comment type="function">
    <text evidence="4">Catalyzes the dehydration of chorismate into 3-[(1-carboxyvinyl)oxy]benzoate, a step in the biosynthesis of menaquinone (MK, vitamin K2).</text>
</comment>
<dbReference type="CDD" id="cd13634">
    <property type="entry name" value="PBP2_Sco4506"/>
    <property type="match status" value="1"/>
</dbReference>
<evidence type="ECO:0000313" key="6">
    <source>
        <dbReference type="Proteomes" id="UP001203665"/>
    </source>
</evidence>
<dbReference type="EC" id="4.2.1.151" evidence="4"/>
<keyword evidence="6" id="KW-1185">Reference proteome</keyword>
<sequence length="280" mass="32073">MTLRIGEIEYANIQPFFDKLDRPQLVAEGFQLTTDVPSRINQKLAGGSVDLAGISSFSYAQHAEDYSILPDLSVSSKGEVRSLYLFSKVPIDQLNEKGVALTASSATTVHLLKIILLSFYELNVQYHTMKPNLDEMLLTHDAALLIGDDAIRAARTANNLYMYDLGELWYQHTGLPMSYAVFAVRNEVLSTHENELEKIYQALVNSKQLSESNQYQDLSKRFTLKQGGTFDFWQSYFQNLWYHFNEENKRGLLYYYKLAYEYGFLSKSIHSISVWSKVHS</sequence>
<dbReference type="HAMAP" id="MF_00995">
    <property type="entry name" value="MqnA"/>
    <property type="match status" value="1"/>
</dbReference>
<gene>
    <name evidence="4" type="primary">mqnA</name>
    <name evidence="5" type="ORF">NDM98_01570</name>
</gene>
<evidence type="ECO:0000313" key="5">
    <source>
        <dbReference type="EMBL" id="MCM2674334.1"/>
    </source>
</evidence>
<dbReference type="Pfam" id="PF02621">
    <property type="entry name" value="VitK2_biosynth"/>
    <property type="match status" value="1"/>
</dbReference>
<dbReference type="Proteomes" id="UP001203665">
    <property type="component" value="Unassembled WGS sequence"/>
</dbReference>
<evidence type="ECO:0000256" key="2">
    <source>
        <dbReference type="ARBA" id="ARBA00022428"/>
    </source>
</evidence>
<dbReference type="PANTHER" id="PTHR37690:SF1">
    <property type="entry name" value="CHORISMATE DEHYDRATASE"/>
    <property type="match status" value="1"/>
</dbReference>
<proteinExistence type="inferred from homology"/>
<comment type="catalytic activity">
    <reaction evidence="4">
        <text>chorismate = 3-[(1-carboxyvinyl)-oxy]benzoate + H2O</text>
        <dbReference type="Rhea" id="RHEA:40051"/>
        <dbReference type="ChEBI" id="CHEBI:15377"/>
        <dbReference type="ChEBI" id="CHEBI:29748"/>
        <dbReference type="ChEBI" id="CHEBI:76981"/>
        <dbReference type="EC" id="4.2.1.151"/>
    </reaction>
</comment>
<reference evidence="5" key="1">
    <citation type="submission" date="2022-06" db="EMBL/GenBank/DDBJ databases">
        <title>Alkalicoccobacillus porphyridii sp. nov., isolated from a marine red alga, Porphyridium purpureum and reclassification of Shouchella plakortidis and Shouchella gibsonii as Alkalicoccobacillus plakortidis comb. nov. and Alkalicoccobacillus gibsonii comb. nov.</title>
        <authorList>
            <person name="Kim K.H."/>
            <person name="Lee J.K."/>
            <person name="Han D.M."/>
            <person name="Baek J.H."/>
            <person name="Jeon C.O."/>
        </authorList>
    </citation>
    <scope>NUCLEOTIDE SEQUENCE</scope>
    <source>
        <strain evidence="5">DSM 19153</strain>
    </source>
</reference>
<keyword evidence="3 4" id="KW-0456">Lyase</keyword>
<name>A0ABT0XEN8_9BACI</name>